<protein>
    <submittedName>
        <fullName evidence="2">Uncharacterized protein</fullName>
    </submittedName>
</protein>
<organism evidence="2 3">
    <name type="scientific">Candidatus Fimimonas merdipullorum</name>
    <dbReference type="NCBI Taxonomy" id="2840822"/>
    <lineage>
        <taxon>Bacteria</taxon>
        <taxon>Pseudomonadati</taxon>
        <taxon>Myxococcota</taxon>
        <taxon>Myxococcia</taxon>
        <taxon>Myxococcales</taxon>
        <taxon>Cystobacterineae</taxon>
        <taxon>Myxococcaceae</taxon>
        <taxon>Myxococcaceae incertae sedis</taxon>
        <taxon>Candidatus Fimimonas</taxon>
    </lineage>
</organism>
<name>A0A9D1MWI2_9BACT</name>
<reference evidence="2" key="1">
    <citation type="submission" date="2020-10" db="EMBL/GenBank/DDBJ databases">
        <authorList>
            <person name="Gilroy R."/>
        </authorList>
    </citation>
    <scope>NUCLEOTIDE SEQUENCE</scope>
    <source>
        <strain evidence="2">ChiHjej12B11-7776</strain>
    </source>
</reference>
<dbReference type="Proteomes" id="UP000886852">
    <property type="component" value="Unassembled WGS sequence"/>
</dbReference>
<sequence length="422" mass="46079">MKNTIEIESQKYNYLRQTMVVLMIFAFMGIAMTALIMGIINTNYTGETRTVTGKIAGVATENDSTYVTLEGGEKYNANPVASHADLSALTDKTVTLYLPLKQFGGGTPLVLGVECDGATVVDVKETCDRLYSTNKTVATVFGSVGGACALATCIIAILRANMRQTSQTVPLGEALAHAYAMRQPIAKNKGANVALIIYLVLFLLVGATASALTETENTALIIAACCVVAVMVAGLAVWLPLQLKRNAKKNREMYALQFPFDGADVSHLQMSKKLRRQVTEELQSQLSANPHDYTEAGNGLNVRFGQIGVTLFTDDDTTPSAEQIFGDAIAPNDVVAEIPYEQLRLSAEAYYNIQGRPLVVVIRSNITERYPQLENDLFVPFDSNLYTTLQTFGVTVNGLEEILQNKESLMEQHAKDKHRKIM</sequence>
<keyword evidence="1" id="KW-1133">Transmembrane helix</keyword>
<gene>
    <name evidence="2" type="ORF">IAC72_02180</name>
</gene>
<comment type="caution">
    <text evidence="2">The sequence shown here is derived from an EMBL/GenBank/DDBJ whole genome shotgun (WGS) entry which is preliminary data.</text>
</comment>
<dbReference type="AlphaFoldDB" id="A0A9D1MWI2"/>
<keyword evidence="1" id="KW-0472">Membrane</keyword>
<evidence type="ECO:0000313" key="3">
    <source>
        <dbReference type="Proteomes" id="UP000886852"/>
    </source>
</evidence>
<evidence type="ECO:0000313" key="2">
    <source>
        <dbReference type="EMBL" id="HIU90812.1"/>
    </source>
</evidence>
<feature type="transmembrane region" description="Helical" evidence="1">
    <location>
        <begin position="191"/>
        <end position="212"/>
    </location>
</feature>
<reference evidence="2" key="2">
    <citation type="journal article" date="2021" name="PeerJ">
        <title>Extensive microbial diversity within the chicken gut microbiome revealed by metagenomics and culture.</title>
        <authorList>
            <person name="Gilroy R."/>
            <person name="Ravi A."/>
            <person name="Getino M."/>
            <person name="Pursley I."/>
            <person name="Horton D.L."/>
            <person name="Alikhan N.F."/>
            <person name="Baker D."/>
            <person name="Gharbi K."/>
            <person name="Hall N."/>
            <person name="Watson M."/>
            <person name="Adriaenssens E.M."/>
            <person name="Foster-Nyarko E."/>
            <person name="Jarju S."/>
            <person name="Secka A."/>
            <person name="Antonio M."/>
            <person name="Oren A."/>
            <person name="Chaudhuri R.R."/>
            <person name="La Ragione R."/>
            <person name="Hildebrand F."/>
            <person name="Pallen M.J."/>
        </authorList>
    </citation>
    <scope>NUCLEOTIDE SEQUENCE</scope>
    <source>
        <strain evidence="2">ChiHjej12B11-7776</strain>
    </source>
</reference>
<feature type="transmembrane region" description="Helical" evidence="1">
    <location>
        <begin position="20"/>
        <end position="40"/>
    </location>
</feature>
<proteinExistence type="predicted"/>
<dbReference type="EMBL" id="DVOC01000039">
    <property type="protein sequence ID" value="HIU90812.1"/>
    <property type="molecule type" value="Genomic_DNA"/>
</dbReference>
<feature type="transmembrane region" description="Helical" evidence="1">
    <location>
        <begin position="218"/>
        <end position="241"/>
    </location>
</feature>
<evidence type="ECO:0000256" key="1">
    <source>
        <dbReference type="SAM" id="Phobius"/>
    </source>
</evidence>
<keyword evidence="1" id="KW-0812">Transmembrane</keyword>
<accession>A0A9D1MWI2</accession>
<feature type="transmembrane region" description="Helical" evidence="1">
    <location>
        <begin position="138"/>
        <end position="158"/>
    </location>
</feature>